<name>A0A3P3DWB1_9RHOB</name>
<gene>
    <name evidence="2" type="ORF">EG244_05025</name>
</gene>
<reference evidence="2 3" key="1">
    <citation type="submission" date="2018-11" db="EMBL/GenBank/DDBJ databases">
        <title>Gemmobacter sp. nov., YIM 102744-1 draft genome.</title>
        <authorList>
            <person name="Li G."/>
            <person name="Jiang Y."/>
        </authorList>
    </citation>
    <scope>NUCLEOTIDE SEQUENCE [LARGE SCALE GENOMIC DNA]</scope>
    <source>
        <strain evidence="2 3">YIM 102744-1</strain>
    </source>
</reference>
<dbReference type="GO" id="GO:0005524">
    <property type="term" value="F:ATP binding"/>
    <property type="evidence" value="ECO:0007669"/>
    <property type="project" value="InterPro"/>
</dbReference>
<dbReference type="InterPro" id="IPR011104">
    <property type="entry name" value="Hpr_kin/Pase_C"/>
</dbReference>
<dbReference type="Gene3D" id="3.40.50.300">
    <property type="entry name" value="P-loop containing nucleotide triphosphate hydrolases"/>
    <property type="match status" value="1"/>
</dbReference>
<dbReference type="SUPFAM" id="SSF53795">
    <property type="entry name" value="PEP carboxykinase-like"/>
    <property type="match status" value="1"/>
</dbReference>
<evidence type="ECO:0000259" key="1">
    <source>
        <dbReference type="Pfam" id="PF07475"/>
    </source>
</evidence>
<dbReference type="GO" id="GO:0006109">
    <property type="term" value="P:regulation of carbohydrate metabolic process"/>
    <property type="evidence" value="ECO:0007669"/>
    <property type="project" value="InterPro"/>
</dbReference>
<accession>A0A3P3DWB1</accession>
<protein>
    <recommendedName>
        <fullName evidence="1">HPr kinase/phosphorylase C-terminal domain-containing protein</fullName>
    </recommendedName>
</protein>
<sequence length="140" mass="15039">MSQQVTLHAGCVDFEGRGVLITGPSGAGKSSLALQLMGFGGRLVADDQLRVRATAGGLIASAPPGLPHLIEARGIGLLRAELYPETTLHLWVELTQRQGPRLPQLCDRELLNHRLELVSAPLSCHLGAAIRQYIRCGRES</sequence>
<dbReference type="AlphaFoldDB" id="A0A3P3DWB1"/>
<evidence type="ECO:0000313" key="2">
    <source>
        <dbReference type="EMBL" id="RRH76968.1"/>
    </source>
</evidence>
<dbReference type="EMBL" id="RRAZ01000005">
    <property type="protein sequence ID" value="RRH76968.1"/>
    <property type="molecule type" value="Genomic_DNA"/>
</dbReference>
<dbReference type="InterPro" id="IPR027417">
    <property type="entry name" value="P-loop_NTPase"/>
</dbReference>
<dbReference type="CDD" id="cd01918">
    <property type="entry name" value="HprK_C"/>
    <property type="match status" value="1"/>
</dbReference>
<keyword evidence="3" id="KW-1185">Reference proteome</keyword>
<proteinExistence type="predicted"/>
<dbReference type="Pfam" id="PF07475">
    <property type="entry name" value="Hpr_kinase_C"/>
    <property type="match status" value="1"/>
</dbReference>
<feature type="domain" description="HPr kinase/phosphorylase C-terminal" evidence="1">
    <location>
        <begin position="1"/>
        <end position="80"/>
    </location>
</feature>
<comment type="caution">
    <text evidence="2">The sequence shown here is derived from an EMBL/GenBank/DDBJ whole genome shotgun (WGS) entry which is preliminary data.</text>
</comment>
<evidence type="ECO:0000313" key="3">
    <source>
        <dbReference type="Proteomes" id="UP000282125"/>
    </source>
</evidence>
<dbReference type="Proteomes" id="UP000282125">
    <property type="component" value="Unassembled WGS sequence"/>
</dbReference>
<dbReference type="GO" id="GO:0000155">
    <property type="term" value="F:phosphorelay sensor kinase activity"/>
    <property type="evidence" value="ECO:0007669"/>
    <property type="project" value="InterPro"/>
</dbReference>
<organism evidence="2 3">
    <name type="scientific">Falsigemmobacter faecalis</name>
    <dbReference type="NCBI Taxonomy" id="2488730"/>
    <lineage>
        <taxon>Bacteria</taxon>
        <taxon>Pseudomonadati</taxon>
        <taxon>Pseudomonadota</taxon>
        <taxon>Alphaproteobacteria</taxon>
        <taxon>Rhodobacterales</taxon>
        <taxon>Paracoccaceae</taxon>
        <taxon>Falsigemmobacter</taxon>
    </lineage>
</organism>